<dbReference type="AlphaFoldDB" id="A0A836BYH0"/>
<evidence type="ECO:0000313" key="3">
    <source>
        <dbReference type="Proteomes" id="UP000612055"/>
    </source>
</evidence>
<dbReference type="EMBL" id="JAEHOE010000046">
    <property type="protein sequence ID" value="KAG2492298.1"/>
    <property type="molecule type" value="Genomic_DNA"/>
</dbReference>
<sequence length="111" mass="12030">MARPNQSRFAFAALSPDALSSQDKKCKRFTRAASPAVSPSSGADSPVQPQLPSAFSYPPAWRPQDPTRVDSSVAASFWQPTHVVVWHEYALQGSWWPQAVVPAAVASAWGH</sequence>
<evidence type="ECO:0000256" key="1">
    <source>
        <dbReference type="SAM" id="MobiDB-lite"/>
    </source>
</evidence>
<evidence type="ECO:0000313" key="2">
    <source>
        <dbReference type="EMBL" id="KAG2492298.1"/>
    </source>
</evidence>
<dbReference type="Proteomes" id="UP000612055">
    <property type="component" value="Unassembled WGS sequence"/>
</dbReference>
<feature type="compositionally biased region" description="Low complexity" evidence="1">
    <location>
        <begin position="32"/>
        <end position="46"/>
    </location>
</feature>
<feature type="region of interest" description="Disordered" evidence="1">
    <location>
        <begin position="30"/>
        <end position="67"/>
    </location>
</feature>
<name>A0A836BYH0_9CHLO</name>
<comment type="caution">
    <text evidence="2">The sequence shown here is derived from an EMBL/GenBank/DDBJ whole genome shotgun (WGS) entry which is preliminary data.</text>
</comment>
<protein>
    <submittedName>
        <fullName evidence="2">Uncharacterized protein</fullName>
    </submittedName>
</protein>
<reference evidence="2" key="1">
    <citation type="journal article" date="2020" name="bioRxiv">
        <title>Comparative genomics of Chlamydomonas.</title>
        <authorList>
            <person name="Craig R.J."/>
            <person name="Hasan A.R."/>
            <person name="Ness R.W."/>
            <person name="Keightley P.D."/>
        </authorList>
    </citation>
    <scope>NUCLEOTIDE SEQUENCE</scope>
    <source>
        <strain evidence="2">CCAP 11/70</strain>
    </source>
</reference>
<organism evidence="2 3">
    <name type="scientific">Edaphochlamys debaryana</name>
    <dbReference type="NCBI Taxonomy" id="47281"/>
    <lineage>
        <taxon>Eukaryota</taxon>
        <taxon>Viridiplantae</taxon>
        <taxon>Chlorophyta</taxon>
        <taxon>core chlorophytes</taxon>
        <taxon>Chlorophyceae</taxon>
        <taxon>CS clade</taxon>
        <taxon>Chlamydomonadales</taxon>
        <taxon>Chlamydomonadales incertae sedis</taxon>
        <taxon>Edaphochlamys</taxon>
    </lineage>
</organism>
<keyword evidence="3" id="KW-1185">Reference proteome</keyword>
<accession>A0A836BYH0</accession>
<gene>
    <name evidence="2" type="ORF">HYH03_009538</name>
</gene>
<proteinExistence type="predicted"/>